<dbReference type="SUPFAM" id="SSF57701">
    <property type="entry name" value="Zn2/Cys6 DNA-binding domain"/>
    <property type="match status" value="1"/>
</dbReference>
<dbReference type="PANTHER" id="PTHR31944:SF131">
    <property type="entry name" value="HEME-RESPONSIVE ZINC FINGER TRANSCRIPTION FACTOR HAP1"/>
    <property type="match status" value="1"/>
</dbReference>
<dbReference type="InterPro" id="IPR001138">
    <property type="entry name" value="Zn2Cys6_DnaBD"/>
</dbReference>
<dbReference type="Pfam" id="PF00172">
    <property type="entry name" value="Zn_clus"/>
    <property type="match status" value="1"/>
</dbReference>
<keyword evidence="6" id="KW-0539">Nucleus</keyword>
<dbReference type="PROSITE" id="PS00463">
    <property type="entry name" value="ZN2_CY6_FUNGAL_1"/>
    <property type="match status" value="1"/>
</dbReference>
<evidence type="ECO:0000313" key="9">
    <source>
        <dbReference type="EMBL" id="RMZ41415.1"/>
    </source>
</evidence>
<dbReference type="SMART" id="SM00066">
    <property type="entry name" value="GAL4"/>
    <property type="match status" value="1"/>
</dbReference>
<dbReference type="PANTHER" id="PTHR31944">
    <property type="entry name" value="HEME-RESPONSIVE ZINC FINGER TRANSCRIPTION FACTOR HAP1"/>
    <property type="match status" value="1"/>
</dbReference>
<gene>
    <name evidence="9" type="ORF">CA14_001627</name>
</gene>
<evidence type="ECO:0000259" key="8">
    <source>
        <dbReference type="PROSITE" id="PS50048"/>
    </source>
</evidence>
<dbReference type="InterPro" id="IPR051430">
    <property type="entry name" value="Fungal_TF_Env_Response"/>
</dbReference>
<evidence type="ECO:0000256" key="5">
    <source>
        <dbReference type="ARBA" id="ARBA00023163"/>
    </source>
</evidence>
<dbReference type="Proteomes" id="UP000275480">
    <property type="component" value="Unassembled WGS sequence"/>
</dbReference>
<comment type="caution">
    <text evidence="9">The sequence shown here is derived from an EMBL/GenBank/DDBJ whole genome shotgun (WGS) entry which is preliminary data.</text>
</comment>
<reference evidence="9 10" key="1">
    <citation type="submission" date="2018-07" db="EMBL/GenBank/DDBJ databases">
        <title>Identification of spontaneous genetic mutation associated with occurrence of a yellow conidial color mutant of Aspergillus flavus.</title>
        <authorList>
            <person name="Chang P.-K."/>
            <person name="Mack B.M."/>
            <person name="Scharfenstein L."/>
            <person name="Gilbert M.K."/>
        </authorList>
    </citation>
    <scope>NUCLEOTIDE SEQUENCE [LARGE SCALE GENOMIC DNA]</scope>
    <source>
        <strain evidence="9 10">CA14</strain>
    </source>
</reference>
<feature type="domain" description="Zn(2)-C6 fungal-type" evidence="8">
    <location>
        <begin position="40"/>
        <end position="69"/>
    </location>
</feature>
<dbReference type="GO" id="GO:0005634">
    <property type="term" value="C:nucleus"/>
    <property type="evidence" value="ECO:0007669"/>
    <property type="project" value="TreeGrafter"/>
</dbReference>
<name>A0AB74C6P3_ASPFL</name>
<dbReference type="Pfam" id="PF04082">
    <property type="entry name" value="Fungal_trans"/>
    <property type="match status" value="1"/>
</dbReference>
<dbReference type="GO" id="GO:0008270">
    <property type="term" value="F:zinc ion binding"/>
    <property type="evidence" value="ECO:0007669"/>
    <property type="project" value="InterPro"/>
</dbReference>
<dbReference type="PROSITE" id="PS50048">
    <property type="entry name" value="ZN2_CY6_FUNGAL_2"/>
    <property type="match status" value="1"/>
</dbReference>
<feature type="region of interest" description="Disordered" evidence="7">
    <location>
        <begin position="1"/>
        <end position="37"/>
    </location>
</feature>
<sequence length="769" mass="87064">MSESAFQQRSPESEIQVSRDLQSGQADAPPRKKRRRQINSCSECRRRRSRCDRRLPCGECTKNKCSCHYIDDLDTAMTTRKRDNSAKNVSFFSGTATSQELPLPDTTRLAERQEDLNARVHKLESLLNTYLPVLSRLQSSQNTTDDLRHRQSKHHQPQSFPANTSLIASPAEVPANISKIFEAEGYLRGKNGRKTEFVSSRHWTGLIYLFPEIYSLRNRPSSHPICYMVNQVFKHIREHTKKQKPEPLSSLVPSLSVETALRALIPAKPLASALLNVYFESFENTHRVIHIPSFKEEFEAFWRSPETLSLSWVTNLVIILRLGLLAHPDRESISHGASPEWLQRIESQGLQLAELVSHCRSSESRPSLECIQTQCLLVMARITDGSKATVAWRLAGQLIQTCLIMGLHQEPELFGGTMSIFDAEMRRRLWTAALELYIHVSRHSSMHEPFLQAQYNISRPLNINDQDLSDGMTHLPTPDLRAVTDTSYQHALSESLGLRLRLISLKPNTIRQAESTGDHCASCSLRNRLLSNAPYVPSSGKHFGQGTYDQCRHAMLCLTHQSTFLHHKLTDIFKDIGSDLHSKELVLDTCRSILSLYQHPDLSPVQRFILGRWYRNDILISVICLCLTLKLTQPNGPERCVIPPTIDPCLVQQTSKLVEDTLHILSRRRDPSQNEREEHVLLVLLFAIVKSKGVQTDIPDQLQECLKRFGLPVIPPPCDNSLGGTSDSLNPGVNLETYAPTPKSFTSADIDMVFDIDSFMSDFSLDIPF</sequence>
<evidence type="ECO:0000256" key="3">
    <source>
        <dbReference type="ARBA" id="ARBA00023015"/>
    </source>
</evidence>
<proteinExistence type="predicted"/>
<dbReference type="EMBL" id="QQZZ01000125">
    <property type="protein sequence ID" value="RMZ41415.1"/>
    <property type="molecule type" value="Genomic_DNA"/>
</dbReference>
<evidence type="ECO:0000256" key="2">
    <source>
        <dbReference type="ARBA" id="ARBA00022833"/>
    </source>
</evidence>
<dbReference type="AlphaFoldDB" id="A0AB74C6P3"/>
<dbReference type="GO" id="GO:0001228">
    <property type="term" value="F:DNA-binding transcription activator activity, RNA polymerase II-specific"/>
    <property type="evidence" value="ECO:0007669"/>
    <property type="project" value="TreeGrafter"/>
</dbReference>
<evidence type="ECO:0000256" key="4">
    <source>
        <dbReference type="ARBA" id="ARBA00023125"/>
    </source>
</evidence>
<feature type="compositionally biased region" description="Polar residues" evidence="7">
    <location>
        <begin position="1"/>
        <end position="25"/>
    </location>
</feature>
<keyword evidence="4" id="KW-0238">DNA-binding</keyword>
<dbReference type="GO" id="GO:0000978">
    <property type="term" value="F:RNA polymerase II cis-regulatory region sequence-specific DNA binding"/>
    <property type="evidence" value="ECO:0007669"/>
    <property type="project" value="TreeGrafter"/>
</dbReference>
<feature type="region of interest" description="Disordered" evidence="7">
    <location>
        <begin position="141"/>
        <end position="162"/>
    </location>
</feature>
<evidence type="ECO:0000256" key="1">
    <source>
        <dbReference type="ARBA" id="ARBA00022723"/>
    </source>
</evidence>
<dbReference type="InterPro" id="IPR007219">
    <property type="entry name" value="XnlR_reg_dom"/>
</dbReference>
<evidence type="ECO:0000256" key="7">
    <source>
        <dbReference type="SAM" id="MobiDB-lite"/>
    </source>
</evidence>
<keyword evidence="2" id="KW-0862">Zinc</keyword>
<dbReference type="InterPro" id="IPR036864">
    <property type="entry name" value="Zn2-C6_fun-type_DNA-bd_sf"/>
</dbReference>
<organism evidence="9 10">
    <name type="scientific">Aspergillus flavus</name>
    <dbReference type="NCBI Taxonomy" id="5059"/>
    <lineage>
        <taxon>Eukaryota</taxon>
        <taxon>Fungi</taxon>
        <taxon>Dikarya</taxon>
        <taxon>Ascomycota</taxon>
        <taxon>Pezizomycotina</taxon>
        <taxon>Eurotiomycetes</taxon>
        <taxon>Eurotiomycetidae</taxon>
        <taxon>Eurotiales</taxon>
        <taxon>Aspergillaceae</taxon>
        <taxon>Aspergillus</taxon>
        <taxon>Aspergillus subgen. Circumdati</taxon>
    </lineage>
</organism>
<protein>
    <recommendedName>
        <fullName evidence="8">Zn(2)-C6 fungal-type domain-containing protein</fullName>
    </recommendedName>
</protein>
<evidence type="ECO:0000313" key="10">
    <source>
        <dbReference type="Proteomes" id="UP000275480"/>
    </source>
</evidence>
<evidence type="ECO:0000256" key="6">
    <source>
        <dbReference type="ARBA" id="ARBA00023242"/>
    </source>
</evidence>
<keyword evidence="5" id="KW-0804">Transcription</keyword>
<keyword evidence="3" id="KW-0805">Transcription regulation</keyword>
<dbReference type="GO" id="GO:0006351">
    <property type="term" value="P:DNA-templated transcription"/>
    <property type="evidence" value="ECO:0007669"/>
    <property type="project" value="InterPro"/>
</dbReference>
<dbReference type="Gene3D" id="4.10.240.10">
    <property type="entry name" value="Zn(2)-C6 fungal-type DNA-binding domain"/>
    <property type="match status" value="1"/>
</dbReference>
<dbReference type="CDD" id="cd12148">
    <property type="entry name" value="fungal_TF_MHR"/>
    <property type="match status" value="1"/>
</dbReference>
<keyword evidence="1" id="KW-0479">Metal-binding</keyword>
<accession>A0AB74C6P3</accession>